<reference evidence="2 3" key="1">
    <citation type="submission" date="2018-06" db="EMBL/GenBank/DDBJ databases">
        <title>Paenibacillus imtechensis sp. nov.</title>
        <authorList>
            <person name="Pinnaka A.K."/>
            <person name="Singh H."/>
            <person name="Kaur M."/>
        </authorList>
    </citation>
    <scope>NUCLEOTIDE SEQUENCE [LARGE SCALE GENOMIC DNA]</scope>
    <source>
        <strain evidence="2 3">SMB1</strain>
    </source>
</reference>
<proteinExistence type="predicted"/>
<sequence length="77" mass="8427">MKKKAWIIAGAVIMVMAFGTGVYAAADGGAAFKEMLPFMQKMHPDMTEQQLEEMHNKCHDSGMMKNMGQMMNGNGGI</sequence>
<dbReference type="AlphaFoldDB" id="A0A2W1LD75"/>
<name>A0A2W1LD75_9BACL</name>
<dbReference type="RefSeq" id="WP_111145764.1">
    <property type="nucleotide sequence ID" value="NZ_QKRB01000036.1"/>
</dbReference>
<accession>A0A2W1LD75</accession>
<dbReference type="Proteomes" id="UP000249522">
    <property type="component" value="Unassembled WGS sequence"/>
</dbReference>
<dbReference type="EMBL" id="QKRB01000036">
    <property type="protein sequence ID" value="PZD96753.1"/>
    <property type="molecule type" value="Genomic_DNA"/>
</dbReference>
<gene>
    <name evidence="2" type="ORF">DNH61_06030</name>
</gene>
<evidence type="ECO:0008006" key="4">
    <source>
        <dbReference type="Google" id="ProtNLM"/>
    </source>
</evidence>
<keyword evidence="3" id="KW-1185">Reference proteome</keyword>
<evidence type="ECO:0000256" key="1">
    <source>
        <dbReference type="SAM" id="SignalP"/>
    </source>
</evidence>
<keyword evidence="1" id="KW-0732">Signal</keyword>
<evidence type="ECO:0000313" key="2">
    <source>
        <dbReference type="EMBL" id="PZD96753.1"/>
    </source>
</evidence>
<protein>
    <recommendedName>
        <fullName evidence="4">FAD/FMN-containing dehydrogenase</fullName>
    </recommendedName>
</protein>
<feature type="signal peptide" evidence="1">
    <location>
        <begin position="1"/>
        <end position="24"/>
    </location>
</feature>
<organism evidence="2 3">
    <name type="scientific">Paenibacillus sambharensis</name>
    <dbReference type="NCBI Taxonomy" id="1803190"/>
    <lineage>
        <taxon>Bacteria</taxon>
        <taxon>Bacillati</taxon>
        <taxon>Bacillota</taxon>
        <taxon>Bacilli</taxon>
        <taxon>Bacillales</taxon>
        <taxon>Paenibacillaceae</taxon>
        <taxon>Paenibacillus</taxon>
    </lineage>
</organism>
<dbReference type="OrthoDB" id="2166958at2"/>
<comment type="caution">
    <text evidence="2">The sequence shown here is derived from an EMBL/GenBank/DDBJ whole genome shotgun (WGS) entry which is preliminary data.</text>
</comment>
<feature type="chain" id="PRO_5016054542" description="FAD/FMN-containing dehydrogenase" evidence="1">
    <location>
        <begin position="25"/>
        <end position="77"/>
    </location>
</feature>
<evidence type="ECO:0000313" key="3">
    <source>
        <dbReference type="Proteomes" id="UP000249522"/>
    </source>
</evidence>